<evidence type="ECO:0000313" key="2">
    <source>
        <dbReference type="Proteomes" id="UP000646667"/>
    </source>
</evidence>
<sequence length="90" mass="10450">MIQLYGIDGCKWCQKAQVLLETAGKPFQYTHVEYVNKHAFMDGFQTVFPDSTRTFPRVTKTETNPEKFEPVVKLIGGFDELLEELLHERI</sequence>
<dbReference type="Proteomes" id="UP000646667">
    <property type="component" value="Segment"/>
</dbReference>
<protein>
    <submittedName>
        <fullName evidence="1">Glutaredoxin protein</fullName>
    </submittedName>
</protein>
<proteinExistence type="predicted"/>
<dbReference type="Gene3D" id="3.40.30.10">
    <property type="entry name" value="Glutaredoxin"/>
    <property type="match status" value="1"/>
</dbReference>
<gene>
    <name evidence="1" type="ORF">EVC06_109</name>
</gene>
<reference evidence="1 2" key="1">
    <citation type="submission" date="2020-01" db="EMBL/GenBank/DDBJ databases">
        <title>Patterns of diversity and host range of bacteriophage communities associated with bean-nodulatin bacteria.</title>
        <authorList>
            <person name="Vann Cauwenberghe J."/>
            <person name="Santamaria R.I."/>
            <person name="Bustos P."/>
            <person name="Juarez S."/>
            <person name="Gonzalez V."/>
        </authorList>
    </citation>
    <scope>NUCLEOTIDE SEQUENCE [LARGE SCALE GENOMIC DNA]</scope>
    <source>
        <strain evidence="2">RHph</strain>
    </source>
</reference>
<dbReference type="InterPro" id="IPR036249">
    <property type="entry name" value="Thioredoxin-like_sf"/>
</dbReference>
<dbReference type="EMBL" id="MN988534">
    <property type="protein sequence ID" value="QIG73884.1"/>
    <property type="molecule type" value="Genomic_DNA"/>
</dbReference>
<keyword evidence="2" id="KW-1185">Reference proteome</keyword>
<dbReference type="SUPFAM" id="SSF52833">
    <property type="entry name" value="Thioredoxin-like"/>
    <property type="match status" value="1"/>
</dbReference>
<evidence type="ECO:0000313" key="1">
    <source>
        <dbReference type="EMBL" id="QIG73884.1"/>
    </source>
</evidence>
<dbReference type="CDD" id="cd00570">
    <property type="entry name" value="GST_N_family"/>
    <property type="match status" value="1"/>
</dbReference>
<organism evidence="1 2">
    <name type="scientific">Rhizobium phage RHph_N34</name>
    <dbReference type="NCBI Taxonomy" id="2509586"/>
    <lineage>
        <taxon>Viruses</taxon>
        <taxon>Duplodnaviria</taxon>
        <taxon>Heunggongvirae</taxon>
        <taxon>Uroviricota</taxon>
        <taxon>Caudoviricetes</taxon>
        <taxon>Pootjesviridae</taxon>
        <taxon>Staniewskivirinae</taxon>
        <taxon>Trinifflemingvirus</taxon>
        <taxon>Trinifflemingvirus N34</taxon>
    </lineage>
</organism>
<accession>A0A7S5UYG4</accession>
<name>A0A7S5UYG4_9CAUD</name>